<evidence type="ECO:0000256" key="4">
    <source>
        <dbReference type="ARBA" id="ARBA00022832"/>
    </source>
</evidence>
<dbReference type="Pfam" id="PF01648">
    <property type="entry name" value="ACPS"/>
    <property type="match status" value="1"/>
</dbReference>
<dbReference type="Gene3D" id="3.90.470.20">
    <property type="entry name" value="4'-phosphopantetheinyl transferase domain"/>
    <property type="match status" value="1"/>
</dbReference>
<dbReference type="PATRIC" id="fig|156976.3.peg.1478"/>
<feature type="domain" description="4'-phosphopantetheinyl transferase" evidence="9">
    <location>
        <begin position="3"/>
        <end position="120"/>
    </location>
</feature>
<dbReference type="HAMAP" id="MF_00101">
    <property type="entry name" value="AcpS"/>
    <property type="match status" value="1"/>
</dbReference>
<proteinExistence type="inferred from homology"/>
<comment type="cofactor">
    <cofactor evidence="8">
        <name>Mg(2+)</name>
        <dbReference type="ChEBI" id="CHEBI:18420"/>
    </cofactor>
</comment>
<dbReference type="SUPFAM" id="SSF56214">
    <property type="entry name" value="4'-phosphopantetheinyl transferase"/>
    <property type="match status" value="1"/>
</dbReference>
<dbReference type="RefSeq" id="WP_052206445.1">
    <property type="nucleotide sequence ID" value="NZ_CP012342.1"/>
</dbReference>
<dbReference type="Proteomes" id="UP000060016">
    <property type="component" value="Chromosome"/>
</dbReference>
<keyword evidence="1 8" id="KW-0444">Lipid biosynthesis</keyword>
<keyword evidence="7 8" id="KW-0275">Fatty acid biosynthesis</keyword>
<dbReference type="InterPro" id="IPR008278">
    <property type="entry name" value="4-PPantetheinyl_Trfase_dom"/>
</dbReference>
<dbReference type="GO" id="GO:0000287">
    <property type="term" value="F:magnesium ion binding"/>
    <property type="evidence" value="ECO:0007669"/>
    <property type="project" value="UniProtKB-UniRule"/>
</dbReference>
<protein>
    <recommendedName>
        <fullName evidence="8">Holo-[acyl-carrier-protein] synthase</fullName>
        <shortName evidence="8">Holo-ACP synthase</shortName>
        <ecNumber evidence="8">2.7.8.7</ecNumber>
    </recommendedName>
    <alternativeName>
        <fullName evidence="8">4'-phosphopantetheinyl transferase AcpS</fullName>
    </alternativeName>
</protein>
<keyword evidence="3 8" id="KW-0479">Metal-binding</keyword>
<evidence type="ECO:0000256" key="1">
    <source>
        <dbReference type="ARBA" id="ARBA00022516"/>
    </source>
</evidence>
<evidence type="ECO:0000313" key="10">
    <source>
        <dbReference type="EMBL" id="AKV59920.1"/>
    </source>
</evidence>
<keyword evidence="6 8" id="KW-0443">Lipid metabolism</keyword>
<comment type="function">
    <text evidence="8">Transfers the 4'-phosphopantetheine moiety from coenzyme A to a Ser of acyl-carrier-protein.</text>
</comment>
<comment type="similarity">
    <text evidence="8">Belongs to the P-Pant transferase superfamily. AcpS family.</text>
</comment>
<dbReference type="NCBIfam" id="TIGR00556">
    <property type="entry name" value="pantethn_trn"/>
    <property type="match status" value="1"/>
</dbReference>
<dbReference type="STRING" id="156976.AK829_07410"/>
<dbReference type="InterPro" id="IPR004568">
    <property type="entry name" value="Ppantetheine-prot_Trfase_dom"/>
</dbReference>
<sequence>MHIGTDLVHIPTFATQLEQPGSTFSRVFTDRELRTCAAKADRFASLAARWAAKEAYIKAWSQSLYGQPPVIAVDEVDFAEIEVVADAFSCPAIELHGEVARLGPVVASVSLSHDGDYATATVLVGGAGGGAG</sequence>
<comment type="subcellular location">
    <subcellularLocation>
        <location evidence="8">Cytoplasm</location>
    </subcellularLocation>
</comment>
<dbReference type="EC" id="2.7.8.7" evidence="8"/>
<dbReference type="InterPro" id="IPR002582">
    <property type="entry name" value="ACPS"/>
</dbReference>
<dbReference type="GO" id="GO:0005737">
    <property type="term" value="C:cytoplasm"/>
    <property type="evidence" value="ECO:0007669"/>
    <property type="project" value="UniProtKB-SubCell"/>
</dbReference>
<gene>
    <name evidence="8" type="primary">acpS</name>
    <name evidence="10" type="ORF">AK829_07410</name>
</gene>
<evidence type="ECO:0000256" key="3">
    <source>
        <dbReference type="ARBA" id="ARBA00022723"/>
    </source>
</evidence>
<evidence type="ECO:0000259" key="9">
    <source>
        <dbReference type="Pfam" id="PF01648"/>
    </source>
</evidence>
<evidence type="ECO:0000313" key="11">
    <source>
        <dbReference type="Proteomes" id="UP000060016"/>
    </source>
</evidence>
<evidence type="ECO:0000256" key="2">
    <source>
        <dbReference type="ARBA" id="ARBA00022679"/>
    </source>
</evidence>
<dbReference type="AlphaFoldDB" id="A0A0K1REQ6"/>
<dbReference type="NCBIfam" id="NF000831">
    <property type="entry name" value="PRK00070.3-1"/>
    <property type="match status" value="1"/>
</dbReference>
<dbReference type="EMBL" id="CP012342">
    <property type="protein sequence ID" value="AKV59920.1"/>
    <property type="molecule type" value="Genomic_DNA"/>
</dbReference>
<feature type="binding site" evidence="8">
    <location>
        <position position="6"/>
    </location>
    <ligand>
        <name>Mg(2+)</name>
        <dbReference type="ChEBI" id="CHEBI:18420"/>
    </ligand>
</feature>
<keyword evidence="8" id="KW-0963">Cytoplasm</keyword>
<feature type="binding site" evidence="8">
    <location>
        <position position="54"/>
    </location>
    <ligand>
        <name>Mg(2+)</name>
        <dbReference type="ChEBI" id="CHEBI:18420"/>
    </ligand>
</feature>
<dbReference type="GO" id="GO:0006633">
    <property type="term" value="P:fatty acid biosynthetic process"/>
    <property type="evidence" value="ECO:0007669"/>
    <property type="project" value="UniProtKB-UniRule"/>
</dbReference>
<evidence type="ECO:0000256" key="7">
    <source>
        <dbReference type="ARBA" id="ARBA00023160"/>
    </source>
</evidence>
<comment type="catalytic activity">
    <reaction evidence="8">
        <text>apo-[ACP] + CoA = holo-[ACP] + adenosine 3',5'-bisphosphate + H(+)</text>
        <dbReference type="Rhea" id="RHEA:12068"/>
        <dbReference type="Rhea" id="RHEA-COMP:9685"/>
        <dbReference type="Rhea" id="RHEA-COMP:9690"/>
        <dbReference type="ChEBI" id="CHEBI:15378"/>
        <dbReference type="ChEBI" id="CHEBI:29999"/>
        <dbReference type="ChEBI" id="CHEBI:57287"/>
        <dbReference type="ChEBI" id="CHEBI:58343"/>
        <dbReference type="ChEBI" id="CHEBI:64479"/>
        <dbReference type="EC" id="2.7.8.7"/>
    </reaction>
</comment>
<name>A0A0K1REQ6_9CORY</name>
<accession>A0A0K1REQ6</accession>
<keyword evidence="5 8" id="KW-0460">Magnesium</keyword>
<evidence type="ECO:0000256" key="5">
    <source>
        <dbReference type="ARBA" id="ARBA00022842"/>
    </source>
</evidence>
<evidence type="ECO:0000256" key="6">
    <source>
        <dbReference type="ARBA" id="ARBA00023098"/>
    </source>
</evidence>
<dbReference type="InterPro" id="IPR037143">
    <property type="entry name" value="4-PPantetheinyl_Trfase_dom_sf"/>
</dbReference>
<dbReference type="KEGG" id="crie:AK829_07410"/>
<reference evidence="10 11" key="1">
    <citation type="submission" date="2015-08" db="EMBL/GenBank/DDBJ databases">
        <authorList>
            <person name="Babu N.S."/>
            <person name="Beckwith C.J."/>
            <person name="Beseler K.G."/>
            <person name="Brison A."/>
            <person name="Carone J.V."/>
            <person name="Caskin T.P."/>
            <person name="Diamond M."/>
            <person name="Durham M.E."/>
            <person name="Foxe J.M."/>
            <person name="Go M."/>
            <person name="Henderson B.A."/>
            <person name="Jones I.B."/>
            <person name="McGettigan J.A."/>
            <person name="Micheletti S.J."/>
            <person name="Nasrallah M.E."/>
            <person name="Ortiz D."/>
            <person name="Piller C.R."/>
            <person name="Privatt S.R."/>
            <person name="Schneider S.L."/>
            <person name="Sharp S."/>
            <person name="Smith T.C."/>
            <person name="Stanton J.D."/>
            <person name="Ullery H.E."/>
            <person name="Wilson R.J."/>
            <person name="Serrano M.G."/>
            <person name="Buck G."/>
            <person name="Lee V."/>
            <person name="Wang Y."/>
            <person name="Carvalho R."/>
            <person name="Voegtly L."/>
            <person name="Shi R."/>
            <person name="Duckworth R."/>
            <person name="Johnson A."/>
            <person name="Loviza R."/>
            <person name="Walstead R."/>
            <person name="Shah Z."/>
            <person name="Kiflezghi M."/>
            <person name="Wade K."/>
            <person name="Ball S.L."/>
            <person name="Bradley K.W."/>
            <person name="Asai D.J."/>
            <person name="Bowman C.A."/>
            <person name="Russell D.A."/>
            <person name="Pope W.H."/>
            <person name="Jacobs-Sera D."/>
            <person name="Hendrix R.W."/>
            <person name="Hatfull G.F."/>
        </authorList>
    </citation>
    <scope>NUCLEOTIDE SEQUENCE [LARGE SCALE GENOMIC DNA]</scope>
    <source>
        <strain evidence="10 11">PUDD_83A45</strain>
    </source>
</reference>
<organism evidence="10 11">
    <name type="scientific">Corynebacterium riegelii</name>
    <dbReference type="NCBI Taxonomy" id="156976"/>
    <lineage>
        <taxon>Bacteria</taxon>
        <taxon>Bacillati</taxon>
        <taxon>Actinomycetota</taxon>
        <taxon>Actinomycetes</taxon>
        <taxon>Mycobacteriales</taxon>
        <taxon>Corynebacteriaceae</taxon>
        <taxon>Corynebacterium</taxon>
    </lineage>
</organism>
<keyword evidence="4 8" id="KW-0276">Fatty acid metabolism</keyword>
<keyword evidence="2 8" id="KW-0808">Transferase</keyword>
<dbReference type="GO" id="GO:0008897">
    <property type="term" value="F:holo-[acyl-carrier-protein] synthase activity"/>
    <property type="evidence" value="ECO:0007669"/>
    <property type="project" value="UniProtKB-UniRule"/>
</dbReference>
<keyword evidence="11" id="KW-1185">Reference proteome</keyword>
<evidence type="ECO:0000256" key="8">
    <source>
        <dbReference type="HAMAP-Rule" id="MF_00101"/>
    </source>
</evidence>